<evidence type="ECO:0000313" key="2">
    <source>
        <dbReference type="Proteomes" id="UP001157114"/>
    </source>
</evidence>
<proteinExistence type="predicted"/>
<accession>A0ABQ6GIM6</accession>
<evidence type="ECO:0000313" key="1">
    <source>
        <dbReference type="EMBL" id="GLX70801.1"/>
    </source>
</evidence>
<dbReference type="SUPFAM" id="SSF52540">
    <property type="entry name" value="P-loop containing nucleoside triphosphate hydrolases"/>
    <property type="match status" value="1"/>
</dbReference>
<dbReference type="Gene3D" id="3.40.50.300">
    <property type="entry name" value="P-loop containing nucleotide triphosphate hydrolases"/>
    <property type="match status" value="1"/>
</dbReference>
<comment type="caution">
    <text evidence="1">The sequence shown here is derived from an EMBL/GenBank/DDBJ whole genome shotgun (WGS) entry which is preliminary data.</text>
</comment>
<dbReference type="EMBL" id="BSSQ01000020">
    <property type="protein sequence ID" value="GLX70801.1"/>
    <property type="molecule type" value="Genomic_DNA"/>
</dbReference>
<gene>
    <name evidence="1" type="ORF">MU1_51480</name>
</gene>
<reference evidence="1 2" key="1">
    <citation type="submission" date="2023-03" db="EMBL/GenBank/DDBJ databases">
        <title>Draft genome sequence of the bacteria which degrade cell wall of Tricholomamatutake.</title>
        <authorList>
            <person name="Konishi Y."/>
            <person name="Fukuta Y."/>
            <person name="Shirasaka N."/>
        </authorList>
    </citation>
    <scope>NUCLEOTIDE SEQUENCE [LARGE SCALE GENOMIC DNA]</scope>
    <source>
        <strain evidence="2">mu1</strain>
    </source>
</reference>
<sequence length="322" mass="36901">MSNNNDNFFSESFGLDPEVLSKQKNAVDQVKEIVIHHPSFQVILQEIYKCHMMSQDSSKPDCMCIFGDSGTGKTTVLEYYRDKFPRRKEEERDIIPVLLVELPSGAKPKDVASKILFSMKDPLFDIGTEKTMKARIFHLVEKCDVKLLVLDEFQHVNDSENKRVKSNVADWIKGLVNEIKIPVILSGIPTAESLLKINEQLDTRFTNRQRFSTFSYDKSFRGFLKTVDEKLPFPVRSQLASPELSQKLFYASAGNLRVLMRTIERAVCEAVAADREHVAEDDLFVAFSQIDLSSRPHVVNPFNDDKFNFKVAMIEEKKKLKK</sequence>
<organism evidence="1 2">
    <name type="scientific">Paenibacillus glycanilyticus</name>
    <dbReference type="NCBI Taxonomy" id="126569"/>
    <lineage>
        <taxon>Bacteria</taxon>
        <taxon>Bacillati</taxon>
        <taxon>Bacillota</taxon>
        <taxon>Bacilli</taxon>
        <taxon>Bacillales</taxon>
        <taxon>Paenibacillaceae</taxon>
        <taxon>Paenibacillus</taxon>
    </lineage>
</organism>
<name>A0ABQ6GIM6_9BACL</name>
<dbReference type="RefSeq" id="WP_284241589.1">
    <property type="nucleotide sequence ID" value="NZ_BSSQ01000020.1"/>
</dbReference>
<dbReference type="Pfam" id="PF05621">
    <property type="entry name" value="TniB"/>
    <property type="match status" value="1"/>
</dbReference>
<dbReference type="InterPro" id="IPR008868">
    <property type="entry name" value="TniB"/>
</dbReference>
<dbReference type="InterPro" id="IPR027417">
    <property type="entry name" value="P-loop_NTPase"/>
</dbReference>
<protein>
    <submittedName>
        <fullName evidence="1">Transposase</fullName>
    </submittedName>
</protein>
<keyword evidence="2" id="KW-1185">Reference proteome</keyword>
<dbReference type="Proteomes" id="UP001157114">
    <property type="component" value="Unassembled WGS sequence"/>
</dbReference>